<keyword evidence="4" id="KW-0479">Metal-binding</keyword>
<dbReference type="Proteomes" id="UP000549616">
    <property type="component" value="Unassembled WGS sequence"/>
</dbReference>
<dbReference type="PANTHER" id="PTHR46696:SF1">
    <property type="entry name" value="CYTOCHROME P450 YJIB-RELATED"/>
    <property type="match status" value="1"/>
</dbReference>
<evidence type="ECO:0000256" key="6">
    <source>
        <dbReference type="ARBA" id="ARBA00023004"/>
    </source>
</evidence>
<evidence type="ECO:0000256" key="3">
    <source>
        <dbReference type="ARBA" id="ARBA00022617"/>
    </source>
</evidence>
<dbReference type="FunFam" id="1.10.630.10:FF:000018">
    <property type="entry name" value="Cytochrome P450 monooxygenase"/>
    <property type="match status" value="1"/>
</dbReference>
<keyword evidence="6" id="KW-0408">Iron</keyword>
<name>A0A853B0V2_9PSEU</name>
<evidence type="ECO:0000256" key="8">
    <source>
        <dbReference type="ARBA" id="ARBA00055433"/>
    </source>
</evidence>
<dbReference type="PANTHER" id="PTHR46696">
    <property type="entry name" value="P450, PUTATIVE (EUROFUNG)-RELATED"/>
    <property type="match status" value="1"/>
</dbReference>
<evidence type="ECO:0000256" key="1">
    <source>
        <dbReference type="ARBA" id="ARBA00004660"/>
    </source>
</evidence>
<comment type="caution">
    <text evidence="9">The sequence shown here is derived from an EMBL/GenBank/DDBJ whole genome shotgun (WGS) entry which is preliminary data.</text>
</comment>
<dbReference type="GO" id="GO:0016705">
    <property type="term" value="F:oxidoreductase activity, acting on paired donors, with incorporation or reduction of molecular oxygen"/>
    <property type="evidence" value="ECO:0007669"/>
    <property type="project" value="InterPro"/>
</dbReference>
<dbReference type="InterPro" id="IPR002397">
    <property type="entry name" value="Cyt_P450_B"/>
</dbReference>
<comment type="pathway">
    <text evidence="1">Antibiotic biosynthesis; vancomycin biosynthesis.</text>
</comment>
<dbReference type="RefSeq" id="WP_179772902.1">
    <property type="nucleotide sequence ID" value="NZ_JACCFK010000001.1"/>
</dbReference>
<dbReference type="InterPro" id="IPR036396">
    <property type="entry name" value="Cyt_P450_sf"/>
</dbReference>
<evidence type="ECO:0000256" key="2">
    <source>
        <dbReference type="ARBA" id="ARBA00010617"/>
    </source>
</evidence>
<evidence type="ECO:0000313" key="10">
    <source>
        <dbReference type="Proteomes" id="UP000549616"/>
    </source>
</evidence>
<dbReference type="GO" id="GO:0004497">
    <property type="term" value="F:monooxygenase activity"/>
    <property type="evidence" value="ECO:0007669"/>
    <property type="project" value="UniProtKB-KW"/>
</dbReference>
<evidence type="ECO:0000256" key="7">
    <source>
        <dbReference type="ARBA" id="ARBA00023033"/>
    </source>
</evidence>
<evidence type="ECO:0000256" key="4">
    <source>
        <dbReference type="ARBA" id="ARBA00022723"/>
    </source>
</evidence>
<comment type="function">
    <text evidence="8">Involved in the coupling of aromatic side chains of the heptapeptide of vancomycin.</text>
</comment>
<keyword evidence="3" id="KW-0349">Heme</keyword>
<protein>
    <submittedName>
        <fullName evidence="9">Cytochrome P450</fullName>
    </submittedName>
</protein>
<dbReference type="GO" id="GO:0020037">
    <property type="term" value="F:heme binding"/>
    <property type="evidence" value="ECO:0007669"/>
    <property type="project" value="InterPro"/>
</dbReference>
<proteinExistence type="inferred from homology"/>
<keyword evidence="10" id="KW-1185">Reference proteome</keyword>
<keyword evidence="7" id="KW-0503">Monooxygenase</keyword>
<dbReference type="EMBL" id="JACCFK010000001">
    <property type="protein sequence ID" value="NYI88703.1"/>
    <property type="molecule type" value="Genomic_DNA"/>
</dbReference>
<dbReference type="AlphaFoldDB" id="A0A853B0V2"/>
<evidence type="ECO:0000256" key="5">
    <source>
        <dbReference type="ARBA" id="ARBA00023002"/>
    </source>
</evidence>
<gene>
    <name evidence="9" type="ORF">HNR02_002026</name>
</gene>
<organism evidence="9 10">
    <name type="scientific">Amycolatopsis endophytica</name>
    <dbReference type="NCBI Taxonomy" id="860233"/>
    <lineage>
        <taxon>Bacteria</taxon>
        <taxon>Bacillati</taxon>
        <taxon>Actinomycetota</taxon>
        <taxon>Actinomycetes</taxon>
        <taxon>Pseudonocardiales</taxon>
        <taxon>Pseudonocardiaceae</taxon>
        <taxon>Amycolatopsis</taxon>
    </lineage>
</organism>
<evidence type="ECO:0000313" key="9">
    <source>
        <dbReference type="EMBL" id="NYI88703.1"/>
    </source>
</evidence>
<dbReference type="Pfam" id="PF00067">
    <property type="entry name" value="p450"/>
    <property type="match status" value="1"/>
</dbReference>
<dbReference type="GO" id="GO:0005506">
    <property type="term" value="F:iron ion binding"/>
    <property type="evidence" value="ECO:0007669"/>
    <property type="project" value="InterPro"/>
</dbReference>
<reference evidence="9 10" key="1">
    <citation type="submission" date="2020-07" db="EMBL/GenBank/DDBJ databases">
        <title>Sequencing the genomes of 1000 actinobacteria strains.</title>
        <authorList>
            <person name="Klenk H.-P."/>
        </authorList>
    </citation>
    <scope>NUCLEOTIDE SEQUENCE [LARGE SCALE GENOMIC DNA]</scope>
    <source>
        <strain evidence="9 10">DSM 104006</strain>
    </source>
</reference>
<comment type="similarity">
    <text evidence="2">Belongs to the cytochrome P450 family.</text>
</comment>
<dbReference type="SUPFAM" id="SSF48264">
    <property type="entry name" value="Cytochrome P450"/>
    <property type="match status" value="1"/>
</dbReference>
<sequence length="420" mass="45615">MSELASMLRGRARAARDGDPVAAVLQLPRGRSGYARYERVRAAGDLVRGRGRLYMSASHATCGEVLRGRQFGAVPTAAAKLRLTPPRGQRSALLVHPLDDSFASVDPPEHTRLRRIVAPWFTTAAMKARAGFVERVVEDELDRLDRPGTVDLIDEFALRVPSRVICELLGLPPADHERFCRWGLEFGTLVDGARNPGEVRRTRTLLSEMADYFDGQAALRRREPGRDDLLEVLVRAVDQGEMTEAGMLATAEALLIGGFVTTSNIIGNAVVALDAAPGQREEFLSAPGQAARVVEEVLRLDAPAQYSVRVANEAVTLAGVDLPAGSVVVTLLAAANRDPGVFADPARFDFTRPNVRDHLSFAAGVHYCIGAGLARLEGEIALRSLYSRFPRLSQAGRARYCPSRVIRGPRLLPVTTRGAR</sequence>
<dbReference type="PRINTS" id="PR00359">
    <property type="entry name" value="BP450"/>
</dbReference>
<dbReference type="CDD" id="cd20625">
    <property type="entry name" value="CYP164-like"/>
    <property type="match status" value="1"/>
</dbReference>
<keyword evidence="5" id="KW-0560">Oxidoreductase</keyword>
<dbReference type="Gene3D" id="1.10.630.10">
    <property type="entry name" value="Cytochrome P450"/>
    <property type="match status" value="1"/>
</dbReference>
<accession>A0A853B0V2</accession>
<dbReference type="InterPro" id="IPR001128">
    <property type="entry name" value="Cyt_P450"/>
</dbReference>